<accession>A0A1M7BSE1</accession>
<protein>
    <submittedName>
        <fullName evidence="3">Uncharacterized protein</fullName>
    </submittedName>
</protein>
<feature type="chain" id="PRO_5012658206" evidence="1">
    <location>
        <begin position="24"/>
        <end position="419"/>
    </location>
</feature>
<name>A0A1M7BSE1_9FLAO</name>
<dbReference type="EMBL" id="FRBH01000011">
    <property type="protein sequence ID" value="SHL57843.1"/>
    <property type="molecule type" value="Genomic_DNA"/>
</dbReference>
<evidence type="ECO:0000313" key="2">
    <source>
        <dbReference type="EMBL" id="GGF03519.1"/>
    </source>
</evidence>
<proteinExistence type="predicted"/>
<reference evidence="3" key="2">
    <citation type="submission" date="2016-11" db="EMBL/GenBank/DDBJ databases">
        <authorList>
            <person name="Jaros S."/>
            <person name="Januszkiewicz K."/>
            <person name="Wedrychowicz H."/>
        </authorList>
    </citation>
    <scope>NUCLEOTIDE SEQUENCE [LARGE SCALE GENOMIC DNA]</scope>
    <source>
        <strain evidence="3">DSM 27989</strain>
    </source>
</reference>
<evidence type="ECO:0000313" key="5">
    <source>
        <dbReference type="Proteomes" id="UP000650994"/>
    </source>
</evidence>
<dbReference type="AlphaFoldDB" id="A0A1M7BSE1"/>
<reference evidence="4" key="3">
    <citation type="submission" date="2016-11" db="EMBL/GenBank/DDBJ databases">
        <authorList>
            <person name="Varghese N."/>
            <person name="Submissions S."/>
        </authorList>
    </citation>
    <scope>NUCLEOTIDE SEQUENCE [LARGE SCALE GENOMIC DNA]</scope>
    <source>
        <strain evidence="4">DSM 27989</strain>
    </source>
</reference>
<dbReference type="Proteomes" id="UP000184120">
    <property type="component" value="Unassembled WGS sequence"/>
</dbReference>
<sequence>MRKILSLLLIITCFICYSQTFKATVNSGDHLIGQIDWLRYNTDNLLVETINKSIRKYYIADNARNYNSNALHVNNISHDFPQNTEVIVTIIRPRNYWGYSDALLAKVNSGAHLIKATDWSIFNSKDIIVEELDGTNQNYFATENARMSNPNAMFVSGLDEKFNQDTWVFVYAKNADIDEAGNLNLTNTKNLIGAGNSINFSSFSQTEFGPRIRSSLDYAEGQNSKMALVMGSYYNGFKEELTLKNGRIGINNLNPISYFNLFIPYSNEKIEGISVDVQGFGTIQNKNESTYFQVRDLGALSKFPFIIKGNGNVGIGVGAPKNKLDVNGVIHSKEVKVDMDGWADYVFKENYALPTLKEVEQHIKEKGHLPNIPSEKEVVENGLSVGENQKLLLQKIEELTLYMIEQNKRIEELEKNKTN</sequence>
<dbReference type="EMBL" id="BMFL01000013">
    <property type="protein sequence ID" value="GGF03519.1"/>
    <property type="molecule type" value="Genomic_DNA"/>
</dbReference>
<dbReference type="STRING" id="1434701.SAMN05443634_111121"/>
<keyword evidence="1" id="KW-0732">Signal</keyword>
<dbReference type="Proteomes" id="UP000650994">
    <property type="component" value="Unassembled WGS sequence"/>
</dbReference>
<reference evidence="2" key="5">
    <citation type="submission" date="2024-05" db="EMBL/GenBank/DDBJ databases">
        <authorList>
            <person name="Sun Q."/>
            <person name="Zhou Y."/>
        </authorList>
    </citation>
    <scope>NUCLEOTIDE SEQUENCE</scope>
    <source>
        <strain evidence="2">CGMCC 1.12707</strain>
    </source>
</reference>
<feature type="signal peptide" evidence="1">
    <location>
        <begin position="1"/>
        <end position="23"/>
    </location>
</feature>
<evidence type="ECO:0000256" key="1">
    <source>
        <dbReference type="SAM" id="SignalP"/>
    </source>
</evidence>
<dbReference type="RefSeq" id="WP_229731891.1">
    <property type="nucleotide sequence ID" value="NZ_BMFL01000013.1"/>
</dbReference>
<gene>
    <name evidence="2" type="ORF">GCM10010984_21140</name>
    <name evidence="3" type="ORF">SAMN05443634_111121</name>
</gene>
<evidence type="ECO:0000313" key="4">
    <source>
        <dbReference type="Proteomes" id="UP000184120"/>
    </source>
</evidence>
<keyword evidence="5" id="KW-1185">Reference proteome</keyword>
<reference evidence="5" key="4">
    <citation type="journal article" date="2019" name="Int. J. Syst. Evol. Microbiol.">
        <title>The Global Catalogue of Microorganisms (GCM) 10K type strain sequencing project: providing services to taxonomists for standard genome sequencing and annotation.</title>
        <authorList>
            <consortium name="The Broad Institute Genomics Platform"/>
            <consortium name="The Broad Institute Genome Sequencing Center for Infectious Disease"/>
            <person name="Wu L."/>
            <person name="Ma J."/>
        </authorList>
    </citation>
    <scope>NUCLEOTIDE SEQUENCE [LARGE SCALE GENOMIC DNA]</scope>
    <source>
        <strain evidence="5">CGMCC 1.12707</strain>
    </source>
</reference>
<reference evidence="2" key="1">
    <citation type="journal article" date="2014" name="Int. J. Syst. Evol. Microbiol.">
        <title>Complete genome of a new Firmicutes species belonging to the dominant human colonic microbiota ('Ruminococcus bicirculans') reveals two chromosomes and a selective capacity to utilize plant glucans.</title>
        <authorList>
            <consortium name="NISC Comparative Sequencing Program"/>
            <person name="Wegmann U."/>
            <person name="Louis P."/>
            <person name="Goesmann A."/>
            <person name="Henrissat B."/>
            <person name="Duncan S.H."/>
            <person name="Flint H.J."/>
        </authorList>
    </citation>
    <scope>NUCLEOTIDE SEQUENCE</scope>
    <source>
        <strain evidence="2">CGMCC 1.12707</strain>
    </source>
</reference>
<organism evidence="3 4">
    <name type="scientific">Chishuiella changwenlii</name>
    <dbReference type="NCBI Taxonomy" id="1434701"/>
    <lineage>
        <taxon>Bacteria</taxon>
        <taxon>Pseudomonadati</taxon>
        <taxon>Bacteroidota</taxon>
        <taxon>Flavobacteriia</taxon>
        <taxon>Flavobacteriales</taxon>
        <taxon>Weeksellaceae</taxon>
        <taxon>Chishuiella</taxon>
    </lineage>
</organism>
<evidence type="ECO:0000313" key="3">
    <source>
        <dbReference type="EMBL" id="SHL57843.1"/>
    </source>
</evidence>